<organism evidence="2 3">
    <name type="scientific">Gossypium arboreum</name>
    <name type="common">Tree cotton</name>
    <name type="synonym">Gossypium nanking</name>
    <dbReference type="NCBI Taxonomy" id="29729"/>
    <lineage>
        <taxon>Eukaryota</taxon>
        <taxon>Viridiplantae</taxon>
        <taxon>Streptophyta</taxon>
        <taxon>Embryophyta</taxon>
        <taxon>Tracheophyta</taxon>
        <taxon>Spermatophyta</taxon>
        <taxon>Magnoliopsida</taxon>
        <taxon>eudicotyledons</taxon>
        <taxon>Gunneridae</taxon>
        <taxon>Pentapetalae</taxon>
        <taxon>rosids</taxon>
        <taxon>malvids</taxon>
        <taxon>Malvales</taxon>
        <taxon>Malvaceae</taxon>
        <taxon>Malvoideae</taxon>
        <taxon>Gossypium</taxon>
    </lineage>
</organism>
<reference evidence="2 3" key="1">
    <citation type="submission" date="2023-03" db="EMBL/GenBank/DDBJ databases">
        <title>WGS of Gossypium arboreum.</title>
        <authorList>
            <person name="Yu D."/>
        </authorList>
    </citation>
    <scope>NUCLEOTIDE SEQUENCE [LARGE SCALE GENOMIC DNA]</scope>
    <source>
        <tissue evidence="2">Leaf</tissue>
    </source>
</reference>
<feature type="region of interest" description="Disordered" evidence="1">
    <location>
        <begin position="1"/>
        <end position="23"/>
    </location>
</feature>
<evidence type="ECO:0000313" key="2">
    <source>
        <dbReference type="EMBL" id="KAK5843023.1"/>
    </source>
</evidence>
<keyword evidence="3" id="KW-1185">Reference proteome</keyword>
<feature type="compositionally biased region" description="Polar residues" evidence="1">
    <location>
        <begin position="1"/>
        <end position="11"/>
    </location>
</feature>
<dbReference type="Proteomes" id="UP001358586">
    <property type="component" value="Chromosome 2"/>
</dbReference>
<evidence type="ECO:0000256" key="1">
    <source>
        <dbReference type="SAM" id="MobiDB-lite"/>
    </source>
</evidence>
<proteinExistence type="predicted"/>
<sequence>MLTNTQSSSRTSQKKNKTYDDLEDQDRSVELLSIVRVFDNKQEEESKDIEECLRKIDSLFKDGIFTDQEDTVVEKEVATVEKEVVVEEEEVAKNEKEKEDSIEKIVTTSKSMGTSIDNLERSGARPAEVAEITNVV</sequence>
<name>A0ABR0QVZ4_GOSAR</name>
<gene>
    <name evidence="2" type="ORF">PVK06_005450</name>
</gene>
<evidence type="ECO:0000313" key="3">
    <source>
        <dbReference type="Proteomes" id="UP001358586"/>
    </source>
</evidence>
<accession>A0ABR0QVZ4</accession>
<protein>
    <submittedName>
        <fullName evidence="2">Uncharacterized protein</fullName>
    </submittedName>
</protein>
<dbReference type="EMBL" id="JARKNE010000002">
    <property type="protein sequence ID" value="KAK5843023.1"/>
    <property type="molecule type" value="Genomic_DNA"/>
</dbReference>
<comment type="caution">
    <text evidence="2">The sequence shown here is derived from an EMBL/GenBank/DDBJ whole genome shotgun (WGS) entry which is preliminary data.</text>
</comment>